<reference evidence="1 2" key="1">
    <citation type="journal article" date="2007" name="Nature">
        <title>Evolution of genes and genomes on the Drosophila phylogeny.</title>
        <authorList>
            <consortium name="Drosophila 12 Genomes Consortium"/>
            <person name="Clark A.G."/>
            <person name="Eisen M.B."/>
            <person name="Smith D.R."/>
            <person name="Bergman C.M."/>
            <person name="Oliver B."/>
            <person name="Markow T.A."/>
            <person name="Kaufman T.C."/>
            <person name="Kellis M."/>
            <person name="Gelbart W."/>
            <person name="Iyer V.N."/>
            <person name="Pollard D.A."/>
            <person name="Sackton T.B."/>
            <person name="Larracuente A.M."/>
            <person name="Singh N.D."/>
            <person name="Abad J.P."/>
            <person name="Abt D.N."/>
            <person name="Adryan B."/>
            <person name="Aguade M."/>
            <person name="Akashi H."/>
            <person name="Anderson W.W."/>
            <person name="Aquadro C.F."/>
            <person name="Ardell D.H."/>
            <person name="Arguello R."/>
            <person name="Artieri C.G."/>
            <person name="Barbash D.A."/>
            <person name="Barker D."/>
            <person name="Barsanti P."/>
            <person name="Batterham P."/>
            <person name="Batzoglou S."/>
            <person name="Begun D."/>
            <person name="Bhutkar A."/>
            <person name="Blanco E."/>
            <person name="Bosak S.A."/>
            <person name="Bradley R.K."/>
            <person name="Brand A.D."/>
            <person name="Brent M.R."/>
            <person name="Brooks A.N."/>
            <person name="Brown R.H."/>
            <person name="Butlin R.K."/>
            <person name="Caggese C."/>
            <person name="Calvi B.R."/>
            <person name="Bernardo de Carvalho A."/>
            <person name="Caspi A."/>
            <person name="Castrezana S."/>
            <person name="Celniker S.E."/>
            <person name="Chang J.L."/>
            <person name="Chapple C."/>
            <person name="Chatterji S."/>
            <person name="Chinwalla A."/>
            <person name="Civetta A."/>
            <person name="Clifton S.W."/>
            <person name="Comeron J.M."/>
            <person name="Costello J.C."/>
            <person name="Coyne J.A."/>
            <person name="Daub J."/>
            <person name="David R.G."/>
            <person name="Delcher A.L."/>
            <person name="Delehaunty K."/>
            <person name="Do C.B."/>
            <person name="Ebling H."/>
            <person name="Edwards K."/>
            <person name="Eickbush T."/>
            <person name="Evans J.D."/>
            <person name="Filipski A."/>
            <person name="Findeiss S."/>
            <person name="Freyhult E."/>
            <person name="Fulton L."/>
            <person name="Fulton R."/>
            <person name="Garcia A.C."/>
            <person name="Gardiner A."/>
            <person name="Garfield D.A."/>
            <person name="Garvin B.E."/>
            <person name="Gibson G."/>
            <person name="Gilbert D."/>
            <person name="Gnerre S."/>
            <person name="Godfrey J."/>
            <person name="Good R."/>
            <person name="Gotea V."/>
            <person name="Gravely B."/>
            <person name="Greenberg A.J."/>
            <person name="Griffiths-Jones S."/>
            <person name="Gross S."/>
            <person name="Guigo R."/>
            <person name="Gustafson E.A."/>
            <person name="Haerty W."/>
            <person name="Hahn M.W."/>
            <person name="Halligan D.L."/>
            <person name="Halpern A.L."/>
            <person name="Halter G.M."/>
            <person name="Han M.V."/>
            <person name="Heger A."/>
            <person name="Hillier L."/>
            <person name="Hinrichs A.S."/>
            <person name="Holmes I."/>
            <person name="Hoskins R.A."/>
            <person name="Hubisz M.J."/>
            <person name="Hultmark D."/>
            <person name="Huntley M.A."/>
            <person name="Jaffe D.B."/>
            <person name="Jagadeeshan S."/>
            <person name="Jeck W.R."/>
            <person name="Johnson J."/>
            <person name="Jones C.D."/>
            <person name="Jordan W.C."/>
            <person name="Karpen G.H."/>
            <person name="Kataoka E."/>
            <person name="Keightley P.D."/>
            <person name="Kheradpour P."/>
            <person name="Kirkness E.F."/>
            <person name="Koerich L.B."/>
            <person name="Kristiansen K."/>
            <person name="Kudrna D."/>
            <person name="Kulathinal R.J."/>
            <person name="Kumar S."/>
            <person name="Kwok R."/>
            <person name="Lander E."/>
            <person name="Langley C.H."/>
            <person name="Lapoint R."/>
            <person name="Lazzaro B.P."/>
            <person name="Lee S.J."/>
            <person name="Levesque L."/>
            <person name="Li R."/>
            <person name="Lin C.F."/>
            <person name="Lin M.F."/>
            <person name="Lindblad-Toh K."/>
            <person name="Llopart A."/>
            <person name="Long M."/>
            <person name="Low L."/>
            <person name="Lozovsky E."/>
            <person name="Lu J."/>
            <person name="Luo M."/>
            <person name="Machado C.A."/>
            <person name="Makalowski W."/>
            <person name="Marzo M."/>
            <person name="Matsuda M."/>
            <person name="Matzkin L."/>
            <person name="McAllister B."/>
            <person name="McBride C.S."/>
            <person name="McKernan B."/>
            <person name="McKernan K."/>
            <person name="Mendez-Lago M."/>
            <person name="Minx P."/>
            <person name="Mollenhauer M.U."/>
            <person name="Montooth K."/>
            <person name="Mount S.M."/>
            <person name="Mu X."/>
            <person name="Myers E."/>
            <person name="Negre B."/>
            <person name="Newfeld S."/>
            <person name="Nielsen R."/>
            <person name="Noor M.A."/>
            <person name="O'Grady P."/>
            <person name="Pachter L."/>
            <person name="Papaceit M."/>
            <person name="Parisi M.J."/>
            <person name="Parisi M."/>
            <person name="Parts L."/>
            <person name="Pedersen J.S."/>
            <person name="Pesole G."/>
            <person name="Phillippy A.M."/>
            <person name="Ponting C.P."/>
            <person name="Pop M."/>
            <person name="Porcelli D."/>
            <person name="Powell J.R."/>
            <person name="Prohaska S."/>
            <person name="Pruitt K."/>
            <person name="Puig M."/>
            <person name="Quesneville H."/>
            <person name="Ram K.R."/>
            <person name="Rand D."/>
            <person name="Rasmussen M.D."/>
            <person name="Reed L.K."/>
            <person name="Reenan R."/>
            <person name="Reily A."/>
            <person name="Remington K.A."/>
            <person name="Rieger T.T."/>
            <person name="Ritchie M.G."/>
            <person name="Robin C."/>
            <person name="Rogers Y.H."/>
            <person name="Rohde C."/>
            <person name="Rozas J."/>
            <person name="Rubenfield M.J."/>
            <person name="Ruiz A."/>
            <person name="Russo S."/>
            <person name="Salzberg S.L."/>
            <person name="Sanchez-Gracia A."/>
            <person name="Saranga D.J."/>
            <person name="Sato H."/>
            <person name="Schaeffer S.W."/>
            <person name="Schatz M.C."/>
            <person name="Schlenke T."/>
            <person name="Schwartz R."/>
            <person name="Segarra C."/>
            <person name="Singh R.S."/>
            <person name="Sirot L."/>
            <person name="Sirota M."/>
            <person name="Sisneros N.B."/>
            <person name="Smith C.D."/>
            <person name="Smith T.F."/>
            <person name="Spieth J."/>
            <person name="Stage D.E."/>
            <person name="Stark A."/>
            <person name="Stephan W."/>
            <person name="Strausberg R.L."/>
            <person name="Strempel S."/>
            <person name="Sturgill D."/>
            <person name="Sutton G."/>
            <person name="Sutton G.G."/>
            <person name="Tao W."/>
            <person name="Teichmann S."/>
            <person name="Tobari Y.N."/>
            <person name="Tomimura Y."/>
            <person name="Tsolas J.M."/>
            <person name="Valente V.L."/>
            <person name="Venter E."/>
            <person name="Venter J.C."/>
            <person name="Vicario S."/>
            <person name="Vieira F.G."/>
            <person name="Vilella A.J."/>
            <person name="Villasante A."/>
            <person name="Walenz B."/>
            <person name="Wang J."/>
            <person name="Wasserman M."/>
            <person name="Watts T."/>
            <person name="Wilson D."/>
            <person name="Wilson R.K."/>
            <person name="Wing R.A."/>
            <person name="Wolfner M.F."/>
            <person name="Wong A."/>
            <person name="Wong G.K."/>
            <person name="Wu C.I."/>
            <person name="Wu G."/>
            <person name="Yamamoto D."/>
            <person name="Yang H.P."/>
            <person name="Yang S.P."/>
            <person name="Yorke J.A."/>
            <person name="Yoshida K."/>
            <person name="Zdobnov E."/>
            <person name="Zhang P."/>
            <person name="Zhang Y."/>
            <person name="Zimin A.V."/>
            <person name="Baldwin J."/>
            <person name="Abdouelleil A."/>
            <person name="Abdulkadir J."/>
            <person name="Abebe A."/>
            <person name="Abera B."/>
            <person name="Abreu J."/>
            <person name="Acer S.C."/>
            <person name="Aftuck L."/>
            <person name="Alexander A."/>
            <person name="An P."/>
            <person name="Anderson E."/>
            <person name="Anderson S."/>
            <person name="Arachi H."/>
            <person name="Azer M."/>
            <person name="Bachantsang P."/>
            <person name="Barry A."/>
            <person name="Bayul T."/>
            <person name="Berlin A."/>
            <person name="Bessette D."/>
            <person name="Bloom T."/>
            <person name="Blye J."/>
            <person name="Boguslavskiy L."/>
            <person name="Bonnet C."/>
            <person name="Boukhgalter B."/>
            <person name="Bourzgui I."/>
            <person name="Brown A."/>
            <person name="Cahill P."/>
            <person name="Channer S."/>
            <person name="Cheshatsang Y."/>
            <person name="Chuda L."/>
            <person name="Citroen M."/>
            <person name="Collymore A."/>
            <person name="Cooke P."/>
            <person name="Costello M."/>
            <person name="D'Aco K."/>
            <person name="Daza R."/>
            <person name="De Haan G."/>
            <person name="DeGray S."/>
            <person name="DeMaso C."/>
            <person name="Dhargay N."/>
            <person name="Dooley K."/>
            <person name="Dooley E."/>
            <person name="Doricent M."/>
            <person name="Dorje P."/>
            <person name="Dorjee K."/>
            <person name="Dupes A."/>
            <person name="Elong R."/>
            <person name="Falk J."/>
            <person name="Farina A."/>
            <person name="Faro S."/>
            <person name="Ferguson D."/>
            <person name="Fisher S."/>
            <person name="Foley C.D."/>
            <person name="Franke A."/>
            <person name="Friedrich D."/>
            <person name="Gadbois L."/>
            <person name="Gearin G."/>
            <person name="Gearin C.R."/>
            <person name="Giannoukos G."/>
            <person name="Goode T."/>
            <person name="Graham J."/>
            <person name="Grandbois E."/>
            <person name="Grewal S."/>
            <person name="Gyaltsen K."/>
            <person name="Hafez N."/>
            <person name="Hagos B."/>
            <person name="Hall J."/>
            <person name="Henson C."/>
            <person name="Hollinger A."/>
            <person name="Honan T."/>
            <person name="Huard M.D."/>
            <person name="Hughes L."/>
            <person name="Hurhula B."/>
            <person name="Husby M.E."/>
            <person name="Kamat A."/>
            <person name="Kanga B."/>
            <person name="Kashin S."/>
            <person name="Khazanovich D."/>
            <person name="Kisner P."/>
            <person name="Lance K."/>
            <person name="Lara M."/>
            <person name="Lee W."/>
            <person name="Lennon N."/>
            <person name="Letendre F."/>
            <person name="LeVine R."/>
            <person name="Lipovsky A."/>
            <person name="Liu X."/>
            <person name="Liu J."/>
            <person name="Liu S."/>
            <person name="Lokyitsang T."/>
            <person name="Lokyitsang Y."/>
            <person name="Lubonja R."/>
            <person name="Lui A."/>
            <person name="MacDonald P."/>
            <person name="Magnisalis V."/>
            <person name="Maru K."/>
            <person name="Matthews C."/>
            <person name="McCusker W."/>
            <person name="McDonough S."/>
            <person name="Mehta T."/>
            <person name="Meldrim J."/>
            <person name="Meneus L."/>
            <person name="Mihai O."/>
            <person name="Mihalev A."/>
            <person name="Mihova T."/>
            <person name="Mittelman R."/>
            <person name="Mlenga V."/>
            <person name="Montmayeur A."/>
            <person name="Mulrain L."/>
            <person name="Navidi A."/>
            <person name="Naylor J."/>
            <person name="Negash T."/>
            <person name="Nguyen T."/>
            <person name="Nguyen N."/>
            <person name="Nicol R."/>
            <person name="Norbu C."/>
            <person name="Norbu N."/>
            <person name="Novod N."/>
            <person name="O'Neill B."/>
            <person name="Osman S."/>
            <person name="Markiewicz E."/>
            <person name="Oyono O.L."/>
            <person name="Patti C."/>
            <person name="Phunkhang P."/>
            <person name="Pierre F."/>
            <person name="Priest M."/>
            <person name="Raghuraman S."/>
            <person name="Rege F."/>
            <person name="Reyes R."/>
            <person name="Rise C."/>
            <person name="Rogov P."/>
            <person name="Ross K."/>
            <person name="Ryan E."/>
            <person name="Settipalli S."/>
            <person name="Shea T."/>
            <person name="Sherpa N."/>
            <person name="Shi L."/>
            <person name="Shih D."/>
            <person name="Sparrow T."/>
            <person name="Spaulding J."/>
            <person name="Stalker J."/>
            <person name="Stange-Thomann N."/>
            <person name="Stavropoulos S."/>
            <person name="Stone C."/>
            <person name="Strader C."/>
            <person name="Tesfaye S."/>
            <person name="Thomson T."/>
            <person name="Thoulutsang Y."/>
            <person name="Thoulutsang D."/>
            <person name="Topham K."/>
            <person name="Topping I."/>
            <person name="Tsamla T."/>
            <person name="Vassiliev H."/>
            <person name="Vo A."/>
            <person name="Wangchuk T."/>
            <person name="Wangdi T."/>
            <person name="Weiand M."/>
            <person name="Wilkinson J."/>
            <person name="Wilson A."/>
            <person name="Yadav S."/>
            <person name="Young G."/>
            <person name="Yu Q."/>
            <person name="Zembek L."/>
            <person name="Zhong D."/>
            <person name="Zimmer A."/>
            <person name="Zwirko Z."/>
            <person name="Jaffe D.B."/>
            <person name="Alvarez P."/>
            <person name="Brockman W."/>
            <person name="Butler J."/>
            <person name="Chin C."/>
            <person name="Gnerre S."/>
            <person name="Grabherr M."/>
            <person name="Kleber M."/>
            <person name="Mauceli E."/>
            <person name="MacCallum I."/>
        </authorList>
    </citation>
    <scope>NUCLEOTIDE SEQUENCE [LARGE SCALE GENOMIC DNA]</scope>
    <source>
        <strain evidence="2">white501</strain>
    </source>
</reference>
<sequence length="174" mass="19576">MQIKIEIFETEAGFVVIAIAIDIVVRPRCPRIVLVNSLVVLCVLSWELRIHGMCRVVWAWDFRWEVDVECARAFPLEGTSTAKKPQIKSEKKAETNNGSGHLTITSTAYNCHESPSPGGGGFNCLWSGHSRFCRRRGTSINVPLTFAWSADKNCHNKQYNHDDNKNNVANEEDT</sequence>
<dbReference type="EMBL" id="CM000361">
    <property type="protein sequence ID" value="EDX04079.1"/>
    <property type="molecule type" value="Genomic_DNA"/>
</dbReference>
<proteinExistence type="predicted"/>
<evidence type="ECO:0000313" key="2">
    <source>
        <dbReference type="Proteomes" id="UP000000304"/>
    </source>
</evidence>
<name>B4Q5E6_DROSI</name>
<dbReference type="AlphaFoldDB" id="B4Q5E6"/>
<gene>
    <name evidence="1" type="primary">Dsim\GD22499</name>
    <name evidence="1" type="ORF">Dsim_GD22499</name>
</gene>
<dbReference type="Proteomes" id="UP000000304">
    <property type="component" value="Chromosome 2L"/>
</dbReference>
<organism evidence="1 2">
    <name type="scientific">Drosophila simulans</name>
    <name type="common">Fruit fly</name>
    <dbReference type="NCBI Taxonomy" id="7240"/>
    <lineage>
        <taxon>Eukaryota</taxon>
        <taxon>Metazoa</taxon>
        <taxon>Ecdysozoa</taxon>
        <taxon>Arthropoda</taxon>
        <taxon>Hexapoda</taxon>
        <taxon>Insecta</taxon>
        <taxon>Pterygota</taxon>
        <taxon>Neoptera</taxon>
        <taxon>Endopterygota</taxon>
        <taxon>Diptera</taxon>
        <taxon>Brachycera</taxon>
        <taxon>Muscomorpha</taxon>
        <taxon>Ephydroidea</taxon>
        <taxon>Drosophilidae</taxon>
        <taxon>Drosophila</taxon>
        <taxon>Sophophora</taxon>
    </lineage>
</organism>
<protein>
    <submittedName>
        <fullName evidence="1">GD22499</fullName>
    </submittedName>
</protein>
<dbReference type="HOGENOM" id="CLU_1541747_0_0_1"/>
<evidence type="ECO:0000313" key="1">
    <source>
        <dbReference type="EMBL" id="EDX04079.1"/>
    </source>
</evidence>
<accession>B4Q5E6</accession>
<keyword evidence="2" id="KW-1185">Reference proteome</keyword>
<dbReference type="OMA" id="TAYNCHE"/>